<gene>
    <name evidence="1" type="ORF">HQ394_01540</name>
</gene>
<name>A0A7H1MXU7_9PROT</name>
<dbReference type="Pfam" id="PF00300">
    <property type="entry name" value="His_Phos_1"/>
    <property type="match status" value="1"/>
</dbReference>
<dbReference type="KEGG" id="dvn:HQ394_01540"/>
<evidence type="ECO:0000313" key="2">
    <source>
        <dbReference type="Proteomes" id="UP000516369"/>
    </source>
</evidence>
<dbReference type="AlphaFoldDB" id="A0A7H1MXU7"/>
<dbReference type="SUPFAM" id="SSF53254">
    <property type="entry name" value="Phosphoglycerate mutase-like"/>
    <property type="match status" value="1"/>
</dbReference>
<keyword evidence="2" id="KW-1185">Reference proteome</keyword>
<dbReference type="RefSeq" id="WP_190261728.1">
    <property type="nucleotide sequence ID" value="NZ_CP053923.1"/>
</dbReference>
<accession>A0A7H1MXU7</accession>
<dbReference type="InterPro" id="IPR029033">
    <property type="entry name" value="His_PPase_superfam"/>
</dbReference>
<reference evidence="1 2" key="1">
    <citation type="submission" date="2020-05" db="EMBL/GenBank/DDBJ databases">
        <title>Complete closed genome sequence of Defluviicoccus vanus.</title>
        <authorList>
            <person name="Bessarab I."/>
            <person name="Arumugam K."/>
            <person name="Maszenan A.M."/>
            <person name="Seviour R.J."/>
            <person name="Williams R.B."/>
        </authorList>
    </citation>
    <scope>NUCLEOTIDE SEQUENCE [LARGE SCALE GENOMIC DNA]</scope>
    <source>
        <strain evidence="1 2">Ben 114</strain>
    </source>
</reference>
<organism evidence="1 2">
    <name type="scientific">Defluviicoccus vanus</name>
    <dbReference type="NCBI Taxonomy" id="111831"/>
    <lineage>
        <taxon>Bacteria</taxon>
        <taxon>Pseudomonadati</taxon>
        <taxon>Pseudomonadota</taxon>
        <taxon>Alphaproteobacteria</taxon>
        <taxon>Rhodospirillales</taxon>
        <taxon>Rhodospirillaceae</taxon>
        <taxon>Defluviicoccus</taxon>
    </lineage>
</organism>
<dbReference type="EMBL" id="CP053923">
    <property type="protein sequence ID" value="QNT68283.1"/>
    <property type="molecule type" value="Genomic_DNA"/>
</dbReference>
<dbReference type="CDD" id="cd07067">
    <property type="entry name" value="HP_PGM_like"/>
    <property type="match status" value="1"/>
</dbReference>
<dbReference type="Proteomes" id="UP000516369">
    <property type="component" value="Chromosome"/>
</dbReference>
<protein>
    <submittedName>
        <fullName evidence="1">Histidine phosphatase family protein</fullName>
    </submittedName>
</protein>
<evidence type="ECO:0000313" key="1">
    <source>
        <dbReference type="EMBL" id="QNT68283.1"/>
    </source>
</evidence>
<sequence>MQARDPAGYAAFWTDPTRNAAPGGESFAQVMQRVAAAIDQRSHAQPARTIVAIAHGGSIRAAVAHALGLTPEAAMAIVIDNLSITRLTLLPEALLQRKGGQWRVEMVNAPCRWIPPAGSC</sequence>
<dbReference type="InterPro" id="IPR013078">
    <property type="entry name" value="His_Pase_superF_clade-1"/>
</dbReference>
<proteinExistence type="predicted"/>
<dbReference type="Gene3D" id="3.40.50.1240">
    <property type="entry name" value="Phosphoglycerate mutase-like"/>
    <property type="match status" value="1"/>
</dbReference>